<dbReference type="Gene3D" id="3.40.50.150">
    <property type="entry name" value="Vaccinia Virus protein VP39"/>
    <property type="match status" value="1"/>
</dbReference>
<name>A0A6J5RK22_9CAUD</name>
<feature type="compositionally biased region" description="Polar residues" evidence="10">
    <location>
        <begin position="256"/>
        <end position="266"/>
    </location>
</feature>
<keyword evidence="4 7" id="KW-0949">S-adenosyl-L-methionine</keyword>
<keyword evidence="3 7" id="KW-0808">Transferase</keyword>
<dbReference type="InterPro" id="IPR050750">
    <property type="entry name" value="C5-MTase"/>
</dbReference>
<evidence type="ECO:0000256" key="10">
    <source>
        <dbReference type="SAM" id="MobiDB-lite"/>
    </source>
</evidence>
<dbReference type="InterPro" id="IPR001525">
    <property type="entry name" value="C5_MeTfrase"/>
</dbReference>
<evidence type="ECO:0000256" key="4">
    <source>
        <dbReference type="ARBA" id="ARBA00022691"/>
    </source>
</evidence>
<feature type="active site" evidence="7">
    <location>
        <position position="71"/>
    </location>
</feature>
<dbReference type="PANTHER" id="PTHR46098:SF1">
    <property type="entry name" value="TRNA (CYTOSINE(38)-C(5))-METHYLTRANSFERASE"/>
    <property type="match status" value="1"/>
</dbReference>
<organism evidence="12">
    <name type="scientific">uncultured Caudovirales phage</name>
    <dbReference type="NCBI Taxonomy" id="2100421"/>
    <lineage>
        <taxon>Viruses</taxon>
        <taxon>Duplodnaviria</taxon>
        <taxon>Heunggongvirae</taxon>
        <taxon>Uroviricota</taxon>
        <taxon>Caudoviricetes</taxon>
        <taxon>Peduoviridae</taxon>
        <taxon>Maltschvirus</taxon>
        <taxon>Maltschvirus maltsch</taxon>
    </lineage>
</organism>
<evidence type="ECO:0000256" key="7">
    <source>
        <dbReference type="PROSITE-ProRule" id="PRU01016"/>
    </source>
</evidence>
<feature type="region of interest" description="Disordered" evidence="10">
    <location>
        <begin position="161"/>
        <end position="182"/>
    </location>
</feature>
<evidence type="ECO:0000256" key="3">
    <source>
        <dbReference type="ARBA" id="ARBA00022679"/>
    </source>
</evidence>
<dbReference type="Pfam" id="PF00145">
    <property type="entry name" value="DNA_methylase"/>
    <property type="match status" value="1"/>
</dbReference>
<comment type="catalytic activity">
    <reaction evidence="9">
        <text>a 2'-deoxycytidine in DNA + S-adenosyl-L-methionine = a 5-methyl-2'-deoxycytidine in DNA + S-adenosyl-L-homocysteine + H(+)</text>
        <dbReference type="Rhea" id="RHEA:13681"/>
        <dbReference type="Rhea" id="RHEA-COMP:11369"/>
        <dbReference type="Rhea" id="RHEA-COMP:11370"/>
        <dbReference type="ChEBI" id="CHEBI:15378"/>
        <dbReference type="ChEBI" id="CHEBI:57856"/>
        <dbReference type="ChEBI" id="CHEBI:59789"/>
        <dbReference type="ChEBI" id="CHEBI:85452"/>
        <dbReference type="ChEBI" id="CHEBI:85454"/>
        <dbReference type="EC" id="2.1.1.37"/>
    </reaction>
</comment>
<dbReference type="SUPFAM" id="SSF53335">
    <property type="entry name" value="S-adenosyl-L-methionine-dependent methyltransferases"/>
    <property type="match status" value="1"/>
</dbReference>
<dbReference type="GO" id="GO:0099018">
    <property type="term" value="P:symbiont-mediated evasion of host restriction-modification system"/>
    <property type="evidence" value="ECO:0007669"/>
    <property type="project" value="UniProtKB-KW"/>
</dbReference>
<reference evidence="12" key="1">
    <citation type="submission" date="2020-05" db="EMBL/GenBank/DDBJ databases">
        <authorList>
            <person name="Chiriac C."/>
            <person name="Salcher M."/>
            <person name="Ghai R."/>
            <person name="Kavagutti S V."/>
        </authorList>
    </citation>
    <scope>NUCLEOTIDE SEQUENCE</scope>
</reference>
<gene>
    <name evidence="12" type="ORF">UFOVP1255_22</name>
    <name evidence="11" type="ORF">UFOVP973_17</name>
</gene>
<evidence type="ECO:0000256" key="5">
    <source>
        <dbReference type="ARBA" id="ARBA00023280"/>
    </source>
</evidence>
<dbReference type="EMBL" id="LR796906">
    <property type="protein sequence ID" value="CAB4173896.1"/>
    <property type="molecule type" value="Genomic_DNA"/>
</dbReference>
<dbReference type="GO" id="GO:0032259">
    <property type="term" value="P:methylation"/>
    <property type="evidence" value="ECO:0007669"/>
    <property type="project" value="UniProtKB-KW"/>
</dbReference>
<keyword evidence="2" id="KW-0945">Host-virus interaction</keyword>
<feature type="compositionally biased region" description="Basic residues" evidence="10">
    <location>
        <begin position="231"/>
        <end position="240"/>
    </location>
</feature>
<evidence type="ECO:0000313" key="11">
    <source>
        <dbReference type="EMBL" id="CAB4173896.1"/>
    </source>
</evidence>
<keyword evidence="5" id="KW-0899">Viral immunoevasion</keyword>
<dbReference type="PRINTS" id="PR00105">
    <property type="entry name" value="C5METTRFRASE"/>
</dbReference>
<protein>
    <recommendedName>
        <fullName evidence="9">Cytosine-specific methyltransferase</fullName>
        <ecNumber evidence="9">2.1.1.37</ecNumber>
    </recommendedName>
</protein>
<keyword evidence="1 7" id="KW-0489">Methyltransferase</keyword>
<dbReference type="EMBL" id="LR797203">
    <property type="protein sequence ID" value="CAB4194078.1"/>
    <property type="molecule type" value="Genomic_DNA"/>
</dbReference>
<keyword evidence="6" id="KW-1258">Restriction-modification system evasion by virus</keyword>
<dbReference type="EC" id="2.1.1.37" evidence="9"/>
<dbReference type="GO" id="GO:0052170">
    <property type="term" value="P:symbiont-mediated suppression of host innate immune response"/>
    <property type="evidence" value="ECO:0007669"/>
    <property type="project" value="UniProtKB-KW"/>
</dbReference>
<evidence type="ECO:0000256" key="1">
    <source>
        <dbReference type="ARBA" id="ARBA00022603"/>
    </source>
</evidence>
<dbReference type="InterPro" id="IPR029063">
    <property type="entry name" value="SAM-dependent_MTases_sf"/>
</dbReference>
<dbReference type="PANTHER" id="PTHR46098">
    <property type="entry name" value="TRNA (CYTOSINE(38)-C(5))-METHYLTRANSFERASE"/>
    <property type="match status" value="1"/>
</dbReference>
<comment type="similarity">
    <text evidence="7 8">Belongs to the class I-like SAM-binding methyltransferase superfamily. C5-methyltransferase family.</text>
</comment>
<proteinExistence type="inferred from homology"/>
<evidence type="ECO:0000256" key="8">
    <source>
        <dbReference type="RuleBase" id="RU000416"/>
    </source>
</evidence>
<evidence type="ECO:0000256" key="6">
    <source>
        <dbReference type="ARBA" id="ARBA00033479"/>
    </source>
</evidence>
<evidence type="ECO:0000256" key="9">
    <source>
        <dbReference type="RuleBase" id="RU000417"/>
    </source>
</evidence>
<dbReference type="GO" id="GO:0003886">
    <property type="term" value="F:DNA (cytosine-5-)-methyltransferase activity"/>
    <property type="evidence" value="ECO:0007669"/>
    <property type="project" value="UniProtKB-EC"/>
</dbReference>
<evidence type="ECO:0000313" key="12">
    <source>
        <dbReference type="EMBL" id="CAB4194078.1"/>
    </source>
</evidence>
<dbReference type="NCBIfam" id="TIGR00675">
    <property type="entry name" value="dcm"/>
    <property type="match status" value="1"/>
</dbReference>
<sequence length="349" mass="39297">MKIGSLCTGYGGLDMAVEAYYNAETVWTCEFDKHASKVIEARINKPNHGNLKTTDWSKVEPIDILTAGYPCQPFSHAGLRKGVEDERHLWPFIKEIIGLLRPKFVILENVRGHFGLGFREVLSDLTSIGYDARWTLIRASDVGAPHRRERLFILAYPNSSRWPRTESSDIQKTQPRHSSGVVDEYTNADSQRFNMGQDTSEQSQYQGQPQPLASGMVEKIITNTDSVSHEHARRTNRNIPRKAGEILNRTDRGKPRSSTKVVPNSDNGRRLGSMQGLQKRYDPCSPMHLQEVPTPLDQGKLNVKFVEYMMGLPAGWVTDVELPRAQMLKILGNGVVPQQAYRALEILNG</sequence>
<dbReference type="PROSITE" id="PS00094">
    <property type="entry name" value="C5_MTASE_1"/>
    <property type="match status" value="1"/>
</dbReference>
<accession>A0A6J5RK22</accession>
<dbReference type="PROSITE" id="PS51679">
    <property type="entry name" value="SAM_MT_C5"/>
    <property type="match status" value="1"/>
</dbReference>
<feature type="compositionally biased region" description="Basic and acidic residues" evidence="10">
    <location>
        <begin position="242"/>
        <end position="254"/>
    </location>
</feature>
<feature type="region of interest" description="Disordered" evidence="10">
    <location>
        <begin position="225"/>
        <end position="278"/>
    </location>
</feature>
<keyword evidence="2" id="KW-1090">Inhibition of host innate immune response by virus</keyword>
<dbReference type="InterPro" id="IPR018117">
    <property type="entry name" value="C5_DNA_meth_AS"/>
</dbReference>
<evidence type="ECO:0000256" key="2">
    <source>
        <dbReference type="ARBA" id="ARBA00022632"/>
    </source>
</evidence>